<name>A0A1H6TFF3_9LACT</name>
<keyword evidence="4 5" id="KW-0472">Membrane</keyword>
<dbReference type="RefSeq" id="WP_091634612.1">
    <property type="nucleotide sequence ID" value="NZ_FNYW01000018.1"/>
</dbReference>
<evidence type="ECO:0000313" key="7">
    <source>
        <dbReference type="EMBL" id="SEI76904.1"/>
    </source>
</evidence>
<feature type="transmembrane region" description="Helical" evidence="5">
    <location>
        <begin position="76"/>
        <end position="94"/>
    </location>
</feature>
<feature type="transmembrane region" description="Helical" evidence="5">
    <location>
        <begin position="224"/>
        <end position="240"/>
    </location>
</feature>
<feature type="transmembrane region" description="Helical" evidence="5">
    <location>
        <begin position="412"/>
        <end position="428"/>
    </location>
</feature>
<feature type="transmembrane region" description="Helical" evidence="5">
    <location>
        <begin position="106"/>
        <end position="124"/>
    </location>
</feature>
<dbReference type="PANTHER" id="PTHR37422">
    <property type="entry name" value="TEICHURONIC ACID BIOSYNTHESIS PROTEIN TUAE"/>
    <property type="match status" value="1"/>
</dbReference>
<dbReference type="PANTHER" id="PTHR37422:SF13">
    <property type="entry name" value="LIPOPOLYSACCHARIDE BIOSYNTHESIS PROTEIN PA4999-RELATED"/>
    <property type="match status" value="1"/>
</dbReference>
<dbReference type="InterPro" id="IPR007016">
    <property type="entry name" value="O-antigen_ligase-rel_domated"/>
</dbReference>
<keyword evidence="8" id="KW-1185">Reference proteome</keyword>
<dbReference type="AlphaFoldDB" id="A0A1H6TFF3"/>
<feature type="transmembrane region" description="Helical" evidence="5">
    <location>
        <begin position="12"/>
        <end position="40"/>
    </location>
</feature>
<feature type="transmembrane region" description="Helical" evidence="5">
    <location>
        <begin position="246"/>
        <end position="262"/>
    </location>
</feature>
<reference evidence="8" key="1">
    <citation type="submission" date="2016-10" db="EMBL/GenBank/DDBJ databases">
        <authorList>
            <person name="Varghese N."/>
            <person name="Submissions S."/>
        </authorList>
    </citation>
    <scope>NUCLEOTIDE SEQUENCE [LARGE SCALE GENOMIC DNA]</scope>
    <source>
        <strain evidence="8">DSM 25751</strain>
    </source>
</reference>
<evidence type="ECO:0000259" key="6">
    <source>
        <dbReference type="Pfam" id="PF04932"/>
    </source>
</evidence>
<organism evidence="7 8">
    <name type="scientific">Alkalibacterium gilvum</name>
    <dbReference type="NCBI Taxonomy" id="1130080"/>
    <lineage>
        <taxon>Bacteria</taxon>
        <taxon>Bacillati</taxon>
        <taxon>Bacillota</taxon>
        <taxon>Bacilli</taxon>
        <taxon>Lactobacillales</taxon>
        <taxon>Carnobacteriaceae</taxon>
        <taxon>Alkalibacterium</taxon>
    </lineage>
</organism>
<feature type="transmembrane region" description="Helical" evidence="5">
    <location>
        <begin position="355"/>
        <end position="376"/>
    </location>
</feature>
<dbReference type="InterPro" id="IPR051533">
    <property type="entry name" value="WaaL-like"/>
</dbReference>
<feature type="domain" description="O-antigen ligase-related" evidence="6">
    <location>
        <begin position="229"/>
        <end position="371"/>
    </location>
</feature>
<comment type="subcellular location">
    <subcellularLocation>
        <location evidence="1">Membrane</location>
        <topology evidence="1">Multi-pass membrane protein</topology>
    </subcellularLocation>
</comment>
<evidence type="ECO:0000256" key="5">
    <source>
        <dbReference type="SAM" id="Phobius"/>
    </source>
</evidence>
<evidence type="ECO:0000256" key="2">
    <source>
        <dbReference type="ARBA" id="ARBA00022692"/>
    </source>
</evidence>
<dbReference type="Pfam" id="PF04932">
    <property type="entry name" value="Wzy_C"/>
    <property type="match status" value="1"/>
</dbReference>
<dbReference type="EMBL" id="FNYW01000018">
    <property type="protein sequence ID" value="SEI76904.1"/>
    <property type="molecule type" value="Genomic_DNA"/>
</dbReference>
<dbReference type="STRING" id="1130080.SAMN04488113_11815"/>
<feature type="transmembrane region" description="Helical" evidence="5">
    <location>
        <begin position="388"/>
        <end position="406"/>
    </location>
</feature>
<keyword evidence="7" id="KW-0436">Ligase</keyword>
<dbReference type="OrthoDB" id="2412971at2"/>
<dbReference type="GO" id="GO:0016020">
    <property type="term" value="C:membrane"/>
    <property type="evidence" value="ECO:0007669"/>
    <property type="project" value="UniProtKB-SubCell"/>
</dbReference>
<proteinExistence type="predicted"/>
<feature type="transmembrane region" description="Helical" evidence="5">
    <location>
        <begin position="199"/>
        <end position="217"/>
    </location>
</feature>
<keyword evidence="3 5" id="KW-1133">Transmembrane helix</keyword>
<feature type="transmembrane region" description="Helical" evidence="5">
    <location>
        <begin position="160"/>
        <end position="179"/>
    </location>
</feature>
<evidence type="ECO:0000256" key="4">
    <source>
        <dbReference type="ARBA" id="ARBA00023136"/>
    </source>
</evidence>
<feature type="transmembrane region" description="Helical" evidence="5">
    <location>
        <begin position="130"/>
        <end position="148"/>
    </location>
</feature>
<gene>
    <name evidence="7" type="ORF">SAMN04488113_11815</name>
</gene>
<evidence type="ECO:0000256" key="3">
    <source>
        <dbReference type="ARBA" id="ARBA00022989"/>
    </source>
</evidence>
<accession>A0A1H6TFF3</accession>
<evidence type="ECO:0000313" key="8">
    <source>
        <dbReference type="Proteomes" id="UP000198564"/>
    </source>
</evidence>
<dbReference type="Proteomes" id="UP000198564">
    <property type="component" value="Unassembled WGS sequence"/>
</dbReference>
<keyword evidence="2 5" id="KW-0812">Transmembrane</keyword>
<protein>
    <submittedName>
        <fullName evidence="7">O-antigen ligase like membrane protein</fullName>
    </submittedName>
</protein>
<sequence>MNIYNIKLNSNIINRIFMLLFVTLSFVNSTGLLLFLFFIIVSSIQGSNESIKSIVIVTLRSVINPELAPSMSQYEYLKWIVLFTCAAILVKNYFKIKDRSPLNKFIIPIMYYLIYSSVSSFLFSTLPLVALMKIFSYGFVFIGILIGVYKTSPKLDWIAWLHRIFSPIVLGSIVLYILGLGYHPTNLRLFRGVINHPNILGTTMVLFIALNMTILQLKDYKSPFIYHLFIVLSFIIIWWSKARTSFIAASILIIIYLFLININLLKKVFIINLFLIVVISILFSYPEITELLYDFLSKGTGGLLDSVTASRGNQIGNLINNFKSNPLFGTGFAVPVLTNRSFVISTEYIVEPGNLFFAVLGYGGIVGGIIFSFFFLNILWKKWEYFKVWIFLPLATVLVSMGEMVFFSTNNMGPILYLYLAIYVFYDLKYNEKNT</sequence>
<dbReference type="GO" id="GO:0016874">
    <property type="term" value="F:ligase activity"/>
    <property type="evidence" value="ECO:0007669"/>
    <property type="project" value="UniProtKB-KW"/>
</dbReference>
<feature type="transmembrane region" description="Helical" evidence="5">
    <location>
        <begin position="269"/>
        <end position="286"/>
    </location>
</feature>
<evidence type="ECO:0000256" key="1">
    <source>
        <dbReference type="ARBA" id="ARBA00004141"/>
    </source>
</evidence>